<reference evidence="7" key="1">
    <citation type="submission" date="2018-04" db="EMBL/GenBank/DDBJ databases">
        <authorList>
            <person name="Cornet L."/>
        </authorList>
    </citation>
    <scope>NUCLEOTIDE SEQUENCE [LARGE SCALE GENOMIC DNA]</scope>
</reference>
<evidence type="ECO:0000256" key="2">
    <source>
        <dbReference type="ARBA" id="ARBA00022763"/>
    </source>
</evidence>
<dbReference type="InterPro" id="IPR020568">
    <property type="entry name" value="Ribosomal_Su5_D2-typ_SF"/>
</dbReference>
<sequence>MAAGEVIDSLAAVVRELVENALDAKATRISVGLWPERWQVRVADNGEGMTLSDLKQAAIAHATSKISTRPDLLNVRSLGFRGEALHSIAQLAELEICSRAGSAPGHWVGYSTNGEPGEISERAIAPGSIVTATNLFTNWPARRLVPSVAQQIKAVAQFLQKMALCHPQITWQIEKDNAPWLVLWPGETAKTLLPQILRNTHETDFKEISAEGLYLAIGLPDRCHRRRPDWIRIAINGRPVEVSALFQTLIQSFRRTLPRDRYPVCFLHLTLPPTQLDWNRHPAKSEIYVQQMDKLSDRVSAAVAQLLQIDDIRETAQVHRASELIKAAEFKAAEQSGDYTVSRQVQPDFVSSPVVNLSDSLPSGSVPGALRAIAQVHNTYILAEHEGGLCLIEQHIAHERVLYEQLQQRWEMVAVEPPIVLERLSEQQVERLAEVGCAIAPFGDDLWAVRTLPEPLKDSSERTEALYELSLGANLEAALVATACRTAIRNGTSLSQPEMQTLVTNWQRTQSPRTCPHGRPICLTLSETSLAKYFRRSWVIGKSHGV</sequence>
<dbReference type="CDD" id="cd00782">
    <property type="entry name" value="MutL_Trans"/>
    <property type="match status" value="1"/>
</dbReference>
<keyword evidence="6" id="KW-0378">Hydrolase</keyword>
<organism evidence="6 7">
    <name type="scientific">Leptolyngbya foveolarum</name>
    <dbReference type="NCBI Taxonomy" id="47253"/>
    <lineage>
        <taxon>Bacteria</taxon>
        <taxon>Bacillati</taxon>
        <taxon>Cyanobacteriota</taxon>
        <taxon>Cyanophyceae</taxon>
        <taxon>Leptolyngbyales</taxon>
        <taxon>Leptolyngbyaceae</taxon>
        <taxon>Leptolyngbya group</taxon>
        <taxon>Leptolyngbya</taxon>
    </lineage>
</organism>
<dbReference type="GO" id="GO:0030983">
    <property type="term" value="F:mismatched DNA binding"/>
    <property type="evidence" value="ECO:0007669"/>
    <property type="project" value="InterPro"/>
</dbReference>
<dbReference type="EMBL" id="QBMC01000112">
    <property type="protein sequence ID" value="PZO14206.1"/>
    <property type="molecule type" value="Genomic_DNA"/>
</dbReference>
<dbReference type="InterPro" id="IPR002099">
    <property type="entry name" value="MutL/Mlh/PMS"/>
</dbReference>
<comment type="similarity">
    <text evidence="1">Belongs to the DNA mismatch repair MutL/HexB family.</text>
</comment>
<reference evidence="6 7" key="2">
    <citation type="submission" date="2018-06" db="EMBL/GenBank/DDBJ databases">
        <title>Metagenomic assembly of (sub)arctic Cyanobacteria and their associated microbiome from non-axenic cultures.</title>
        <authorList>
            <person name="Baurain D."/>
        </authorList>
    </citation>
    <scope>NUCLEOTIDE SEQUENCE [LARGE SCALE GENOMIC DNA]</scope>
    <source>
        <strain evidence="6">ULC129bin1</strain>
    </source>
</reference>
<dbReference type="GO" id="GO:0140664">
    <property type="term" value="F:ATP-dependent DNA damage sensor activity"/>
    <property type="evidence" value="ECO:0007669"/>
    <property type="project" value="InterPro"/>
</dbReference>
<dbReference type="InterPro" id="IPR013507">
    <property type="entry name" value="DNA_mismatch_S5_2-like"/>
</dbReference>
<dbReference type="SMART" id="SM01340">
    <property type="entry name" value="DNA_mis_repair"/>
    <property type="match status" value="1"/>
</dbReference>
<dbReference type="Gene3D" id="3.30.1370.100">
    <property type="entry name" value="MutL, C-terminal domain, regulatory subdomain"/>
    <property type="match status" value="1"/>
</dbReference>
<dbReference type="Gene3D" id="3.30.230.10">
    <property type="match status" value="1"/>
</dbReference>
<dbReference type="SUPFAM" id="SSF118116">
    <property type="entry name" value="DNA mismatch repair protein MutL"/>
    <property type="match status" value="1"/>
</dbReference>
<dbReference type="PANTHER" id="PTHR10073:SF12">
    <property type="entry name" value="DNA MISMATCH REPAIR PROTEIN MLH1"/>
    <property type="match status" value="1"/>
</dbReference>
<proteinExistence type="inferred from homology"/>
<dbReference type="GO" id="GO:0032300">
    <property type="term" value="C:mismatch repair complex"/>
    <property type="evidence" value="ECO:0007669"/>
    <property type="project" value="InterPro"/>
</dbReference>
<dbReference type="InterPro" id="IPR036890">
    <property type="entry name" value="HATPase_C_sf"/>
</dbReference>
<dbReference type="AlphaFoldDB" id="A0A2W4TYV9"/>
<dbReference type="InterPro" id="IPR014790">
    <property type="entry name" value="MutL_C"/>
</dbReference>
<dbReference type="CDD" id="cd16926">
    <property type="entry name" value="HATPase_MutL-MLH-PMS-like"/>
    <property type="match status" value="1"/>
</dbReference>
<dbReference type="NCBIfam" id="NF000951">
    <property type="entry name" value="PRK00095.2-1"/>
    <property type="match status" value="1"/>
</dbReference>
<evidence type="ECO:0000313" key="7">
    <source>
        <dbReference type="Proteomes" id="UP000249354"/>
    </source>
</evidence>
<keyword evidence="2" id="KW-0227">DNA damage</keyword>
<dbReference type="PROSITE" id="PS00058">
    <property type="entry name" value="DNA_MISMATCH_REPAIR_1"/>
    <property type="match status" value="1"/>
</dbReference>
<dbReference type="GO" id="GO:0016887">
    <property type="term" value="F:ATP hydrolysis activity"/>
    <property type="evidence" value="ECO:0007669"/>
    <property type="project" value="InterPro"/>
</dbReference>
<evidence type="ECO:0000259" key="5">
    <source>
        <dbReference type="SMART" id="SM01340"/>
    </source>
</evidence>
<dbReference type="NCBIfam" id="TIGR00585">
    <property type="entry name" value="mutl"/>
    <property type="match status" value="1"/>
</dbReference>
<dbReference type="InterPro" id="IPR038973">
    <property type="entry name" value="MutL/Mlh/Pms-like"/>
</dbReference>
<evidence type="ECO:0000256" key="1">
    <source>
        <dbReference type="ARBA" id="ARBA00006082"/>
    </source>
</evidence>
<evidence type="ECO:0000256" key="3">
    <source>
        <dbReference type="ARBA" id="ARBA00023204"/>
    </source>
</evidence>
<comment type="caution">
    <text evidence="6">The sequence shown here is derived from an EMBL/GenBank/DDBJ whole genome shotgun (WGS) entry which is preliminary data.</text>
</comment>
<dbReference type="InterPro" id="IPR037198">
    <property type="entry name" value="MutL_C_sf"/>
</dbReference>
<name>A0A2W4TYV9_9CYAN</name>
<dbReference type="InterPro" id="IPR042120">
    <property type="entry name" value="MutL_C_dimsub"/>
</dbReference>
<dbReference type="Gene3D" id="3.30.565.10">
    <property type="entry name" value="Histidine kinase-like ATPase, C-terminal domain"/>
    <property type="match status" value="1"/>
</dbReference>
<dbReference type="Proteomes" id="UP000249354">
    <property type="component" value="Unassembled WGS sequence"/>
</dbReference>
<dbReference type="GO" id="GO:0004519">
    <property type="term" value="F:endonuclease activity"/>
    <property type="evidence" value="ECO:0007669"/>
    <property type="project" value="UniProtKB-KW"/>
</dbReference>
<dbReference type="InterPro" id="IPR042121">
    <property type="entry name" value="MutL_C_regsub"/>
</dbReference>
<dbReference type="SMART" id="SM00853">
    <property type="entry name" value="MutL_C"/>
    <property type="match status" value="1"/>
</dbReference>
<accession>A0A2W4TYV9</accession>
<dbReference type="InterPro" id="IPR014762">
    <property type="entry name" value="DNA_mismatch_repair_CS"/>
</dbReference>
<dbReference type="SUPFAM" id="SSF54211">
    <property type="entry name" value="Ribosomal protein S5 domain 2-like"/>
    <property type="match status" value="1"/>
</dbReference>
<dbReference type="Pfam" id="PF08676">
    <property type="entry name" value="MutL_C"/>
    <property type="match status" value="1"/>
</dbReference>
<dbReference type="GO" id="GO:0005524">
    <property type="term" value="F:ATP binding"/>
    <property type="evidence" value="ECO:0007669"/>
    <property type="project" value="InterPro"/>
</dbReference>
<feature type="domain" description="DNA mismatch repair protein S5" evidence="5">
    <location>
        <begin position="188"/>
        <end position="308"/>
    </location>
</feature>
<dbReference type="PANTHER" id="PTHR10073">
    <property type="entry name" value="DNA MISMATCH REPAIR PROTEIN MLH, PMS, MUTL"/>
    <property type="match status" value="1"/>
</dbReference>
<protein>
    <submittedName>
        <fullName evidence="6">DNA mismatch repair endonuclease MutL</fullName>
    </submittedName>
</protein>
<dbReference type="GO" id="GO:0006298">
    <property type="term" value="P:mismatch repair"/>
    <property type="evidence" value="ECO:0007669"/>
    <property type="project" value="InterPro"/>
</dbReference>
<dbReference type="Pfam" id="PF13589">
    <property type="entry name" value="HATPase_c_3"/>
    <property type="match status" value="1"/>
</dbReference>
<dbReference type="SUPFAM" id="SSF55874">
    <property type="entry name" value="ATPase domain of HSP90 chaperone/DNA topoisomerase II/histidine kinase"/>
    <property type="match status" value="1"/>
</dbReference>
<dbReference type="Pfam" id="PF01119">
    <property type="entry name" value="DNA_mis_repair"/>
    <property type="match status" value="1"/>
</dbReference>
<evidence type="ECO:0000259" key="4">
    <source>
        <dbReference type="SMART" id="SM00853"/>
    </source>
</evidence>
<gene>
    <name evidence="6" type="ORF">DCF25_15190</name>
</gene>
<feature type="domain" description="MutL C-terminal dimerisation" evidence="4">
    <location>
        <begin position="372"/>
        <end position="494"/>
    </location>
</feature>
<dbReference type="InterPro" id="IPR014721">
    <property type="entry name" value="Ribsml_uS5_D2-typ_fold_subgr"/>
</dbReference>
<keyword evidence="3" id="KW-0234">DNA repair</keyword>
<keyword evidence="6" id="KW-0540">Nuclease</keyword>
<dbReference type="Gene3D" id="3.30.1540.20">
    <property type="entry name" value="MutL, C-terminal domain, dimerisation subdomain"/>
    <property type="match status" value="1"/>
</dbReference>
<evidence type="ECO:0000313" key="6">
    <source>
        <dbReference type="EMBL" id="PZO14206.1"/>
    </source>
</evidence>
<keyword evidence="6" id="KW-0255">Endonuclease</keyword>